<evidence type="ECO:0000313" key="4">
    <source>
        <dbReference type="Proteomes" id="UP000064967"/>
    </source>
</evidence>
<evidence type="ECO:0008006" key="5">
    <source>
        <dbReference type="Google" id="ProtNLM"/>
    </source>
</evidence>
<evidence type="ECO:0000256" key="1">
    <source>
        <dbReference type="SAM" id="MobiDB-lite"/>
    </source>
</evidence>
<gene>
    <name evidence="3" type="ORF">AKJ09_03735</name>
</gene>
<dbReference type="Proteomes" id="UP000064967">
    <property type="component" value="Chromosome"/>
</dbReference>
<keyword evidence="2" id="KW-0732">Signal</keyword>
<feature type="region of interest" description="Disordered" evidence="1">
    <location>
        <begin position="236"/>
        <end position="256"/>
    </location>
</feature>
<feature type="compositionally biased region" description="Low complexity" evidence="1">
    <location>
        <begin position="50"/>
        <end position="64"/>
    </location>
</feature>
<organism evidence="3 4">
    <name type="scientific">Labilithrix luteola</name>
    <dbReference type="NCBI Taxonomy" id="1391654"/>
    <lineage>
        <taxon>Bacteria</taxon>
        <taxon>Pseudomonadati</taxon>
        <taxon>Myxococcota</taxon>
        <taxon>Polyangia</taxon>
        <taxon>Polyangiales</taxon>
        <taxon>Labilitrichaceae</taxon>
        <taxon>Labilithrix</taxon>
    </lineage>
</organism>
<dbReference type="KEGG" id="llu:AKJ09_03735"/>
<name>A0A0K1PUK8_9BACT</name>
<proteinExistence type="predicted"/>
<sequence length="367" mass="37330">MRSRSTVLAPVLFAVPCLLALLALACGEAAAPQTQRPIVVAPSAAGPVAEAAPDAAPSEMAAPTASPPPSAAEPVASVDAGASPTGGGKKVPSLRQGTTSVNGKLPPEVIQRIVRQNFGRFRLCYEKGLKSNPSLEGRVSVKFVIDRAGAVSDAKDGGSDLPHADTVSCVVQSFAKLSFPQPESGNVTVVYPVIFALHDVPPPPSAASGNVTGDAIGDTVGEGGLGLSGAGEGIGLGTLGSGSSHPAPSMREGAMSVNGRLPPEIIKRIVRQNFGRFRRCYETGLRSNPNLQGRVTVKFVIDDKGAVSDAKDGGSDLPSSSVAACVVSSFQKLSFPQPEAGLVTVVYPIIFDPGVAPTPPPSGSAKK</sequence>
<keyword evidence="4" id="KW-1185">Reference proteome</keyword>
<dbReference type="InterPro" id="IPR049806">
    <property type="entry name" value="MasK-like_C"/>
</dbReference>
<feature type="signal peptide" evidence="2">
    <location>
        <begin position="1"/>
        <end position="25"/>
    </location>
</feature>
<feature type="chain" id="PRO_5005466036" description="Abductin-like protein" evidence="2">
    <location>
        <begin position="26"/>
        <end position="367"/>
    </location>
</feature>
<evidence type="ECO:0000313" key="3">
    <source>
        <dbReference type="EMBL" id="AKU97071.1"/>
    </source>
</evidence>
<dbReference type="EMBL" id="CP012333">
    <property type="protein sequence ID" value="AKU97071.1"/>
    <property type="molecule type" value="Genomic_DNA"/>
</dbReference>
<dbReference type="RefSeq" id="WP_240488500.1">
    <property type="nucleotide sequence ID" value="NZ_CP012333.1"/>
</dbReference>
<dbReference type="AlphaFoldDB" id="A0A0K1PUK8"/>
<reference evidence="3 4" key="1">
    <citation type="submission" date="2015-08" db="EMBL/GenBank/DDBJ databases">
        <authorList>
            <person name="Babu N.S."/>
            <person name="Beckwith C.J."/>
            <person name="Beseler K.G."/>
            <person name="Brison A."/>
            <person name="Carone J.V."/>
            <person name="Caskin T.P."/>
            <person name="Diamond M."/>
            <person name="Durham M.E."/>
            <person name="Foxe J.M."/>
            <person name="Go M."/>
            <person name="Henderson B.A."/>
            <person name="Jones I.B."/>
            <person name="McGettigan J.A."/>
            <person name="Micheletti S.J."/>
            <person name="Nasrallah M.E."/>
            <person name="Ortiz D."/>
            <person name="Piller C.R."/>
            <person name="Privatt S.R."/>
            <person name="Schneider S.L."/>
            <person name="Sharp S."/>
            <person name="Smith T.C."/>
            <person name="Stanton J.D."/>
            <person name="Ullery H.E."/>
            <person name="Wilson R.J."/>
            <person name="Serrano M.G."/>
            <person name="Buck G."/>
            <person name="Lee V."/>
            <person name="Wang Y."/>
            <person name="Carvalho R."/>
            <person name="Voegtly L."/>
            <person name="Shi R."/>
            <person name="Duckworth R."/>
            <person name="Johnson A."/>
            <person name="Loviza R."/>
            <person name="Walstead R."/>
            <person name="Shah Z."/>
            <person name="Kiflezghi M."/>
            <person name="Wade K."/>
            <person name="Ball S.L."/>
            <person name="Bradley K.W."/>
            <person name="Asai D.J."/>
            <person name="Bowman C.A."/>
            <person name="Russell D.A."/>
            <person name="Pope W.H."/>
            <person name="Jacobs-Sera D."/>
            <person name="Hendrix R.W."/>
            <person name="Hatfull G.F."/>
        </authorList>
    </citation>
    <scope>NUCLEOTIDE SEQUENCE [LARGE SCALE GENOMIC DNA]</scope>
    <source>
        <strain evidence="3 4">DSM 27648</strain>
    </source>
</reference>
<feature type="region of interest" description="Disordered" evidence="1">
    <location>
        <begin position="50"/>
        <end position="102"/>
    </location>
</feature>
<protein>
    <recommendedName>
        <fullName evidence="5">Abductin-like protein</fullName>
    </recommendedName>
</protein>
<evidence type="ECO:0000256" key="2">
    <source>
        <dbReference type="SAM" id="SignalP"/>
    </source>
</evidence>
<dbReference type="STRING" id="1391654.AKJ09_03735"/>
<dbReference type="NCBIfam" id="NF033768">
    <property type="entry name" value="myxo_SS_tail"/>
    <property type="match status" value="2"/>
</dbReference>
<dbReference type="PROSITE" id="PS51257">
    <property type="entry name" value="PROKAR_LIPOPROTEIN"/>
    <property type="match status" value="1"/>
</dbReference>
<accession>A0A0K1PUK8</accession>